<organism evidence="2 3">
    <name type="scientific">Candidatus Azambacteria bacterium RIFCSPHIGHO2_02_46_12</name>
    <dbReference type="NCBI Taxonomy" id="1797295"/>
    <lineage>
        <taxon>Bacteria</taxon>
        <taxon>Candidatus Azamiibacteriota</taxon>
    </lineage>
</organism>
<dbReference type="InterPro" id="IPR036388">
    <property type="entry name" value="WH-like_DNA-bd_sf"/>
</dbReference>
<dbReference type="Gene3D" id="1.10.10.10">
    <property type="entry name" value="Winged helix-like DNA-binding domain superfamily/Winged helix DNA-binding domain"/>
    <property type="match status" value="1"/>
</dbReference>
<dbReference type="Proteomes" id="UP000179184">
    <property type="component" value="Unassembled WGS sequence"/>
</dbReference>
<evidence type="ECO:0000256" key="1">
    <source>
        <dbReference type="SAM" id="MobiDB-lite"/>
    </source>
</evidence>
<comment type="caution">
    <text evidence="2">The sequence shown here is derived from an EMBL/GenBank/DDBJ whole genome shotgun (WGS) entry which is preliminary data.</text>
</comment>
<proteinExistence type="predicted"/>
<feature type="compositionally biased region" description="Basic and acidic residues" evidence="1">
    <location>
        <begin position="132"/>
        <end position="152"/>
    </location>
</feature>
<dbReference type="InterPro" id="IPR036390">
    <property type="entry name" value="WH_DNA-bd_sf"/>
</dbReference>
<name>A0A1F5BIX8_9BACT</name>
<dbReference type="Pfam" id="PF13730">
    <property type="entry name" value="HTH_36"/>
    <property type="match status" value="1"/>
</dbReference>
<accession>A0A1F5BIX8</accession>
<dbReference type="EMBL" id="MEYN01000022">
    <property type="protein sequence ID" value="OGD30562.1"/>
    <property type="molecule type" value="Genomic_DNA"/>
</dbReference>
<evidence type="ECO:0000313" key="3">
    <source>
        <dbReference type="Proteomes" id="UP000179184"/>
    </source>
</evidence>
<dbReference type="AlphaFoldDB" id="A0A1F5BIX8"/>
<feature type="region of interest" description="Disordered" evidence="1">
    <location>
        <begin position="108"/>
        <end position="152"/>
    </location>
</feature>
<dbReference type="SUPFAM" id="SSF46785">
    <property type="entry name" value="Winged helix' DNA-binding domain"/>
    <property type="match status" value="1"/>
</dbReference>
<sequence length="180" mass="20533">MPDEKITIRDLRKGDWYWISKVLLDEYGSTIGPIGIAIYNCLAEHANQEGFCFPSHQTIADKIGASISSVQRGIRQMIKLGIIRKGRRRYSNVYYLLKLDRSVRPNSNKIGQTDLHIGQPDRSDRSGGTTNKNKEKDFINKNYARDQKTGDNLAEMREVLVAKMSMNGDKRRTRTATEEP</sequence>
<gene>
    <name evidence="2" type="ORF">A2W60_00135</name>
</gene>
<evidence type="ECO:0000313" key="2">
    <source>
        <dbReference type="EMBL" id="OGD30562.1"/>
    </source>
</evidence>
<evidence type="ECO:0008006" key="4">
    <source>
        <dbReference type="Google" id="ProtNLM"/>
    </source>
</evidence>
<protein>
    <recommendedName>
        <fullName evidence="4">Helix-turn-helix domain-containing protein</fullName>
    </recommendedName>
</protein>
<reference evidence="2 3" key="1">
    <citation type="journal article" date="2016" name="Nat. Commun.">
        <title>Thousands of microbial genomes shed light on interconnected biogeochemical processes in an aquifer system.</title>
        <authorList>
            <person name="Anantharaman K."/>
            <person name="Brown C.T."/>
            <person name="Hug L.A."/>
            <person name="Sharon I."/>
            <person name="Castelle C.J."/>
            <person name="Probst A.J."/>
            <person name="Thomas B.C."/>
            <person name="Singh A."/>
            <person name="Wilkins M.J."/>
            <person name="Karaoz U."/>
            <person name="Brodie E.L."/>
            <person name="Williams K.H."/>
            <person name="Hubbard S.S."/>
            <person name="Banfield J.F."/>
        </authorList>
    </citation>
    <scope>NUCLEOTIDE SEQUENCE [LARGE SCALE GENOMIC DNA]</scope>
</reference>